<gene>
    <name evidence="8" type="primary">FUC1</name>
    <name evidence="8" type="ORF">SPIL2461_LOCUS6096</name>
</gene>
<keyword evidence="9" id="KW-1185">Reference proteome</keyword>
<dbReference type="GO" id="GO:0004560">
    <property type="term" value="F:alpha-L-fucosidase activity"/>
    <property type="evidence" value="ECO:0007669"/>
    <property type="project" value="UniProtKB-EC"/>
</dbReference>
<dbReference type="InterPro" id="IPR057739">
    <property type="entry name" value="Glyco_hydro_29_N"/>
</dbReference>
<feature type="chain" id="PRO_5032884716" description="alpha-L-fucosidase" evidence="6">
    <location>
        <begin position="29"/>
        <end position="729"/>
    </location>
</feature>
<dbReference type="Pfam" id="PF13290">
    <property type="entry name" value="CHB_HEX_C_1"/>
    <property type="match status" value="1"/>
</dbReference>
<dbReference type="PROSITE" id="PS50022">
    <property type="entry name" value="FA58C_3"/>
    <property type="match status" value="2"/>
</dbReference>
<dbReference type="OrthoDB" id="6039950at2759"/>
<dbReference type="GO" id="GO:0006004">
    <property type="term" value="P:fucose metabolic process"/>
    <property type="evidence" value="ECO:0007669"/>
    <property type="project" value="TreeGrafter"/>
</dbReference>
<dbReference type="SMART" id="SM00812">
    <property type="entry name" value="Alpha_L_fucos"/>
    <property type="match status" value="1"/>
</dbReference>
<dbReference type="SUPFAM" id="SSF49785">
    <property type="entry name" value="Galactose-binding domain-like"/>
    <property type="match status" value="2"/>
</dbReference>
<keyword evidence="5" id="KW-0326">Glycosidase</keyword>
<evidence type="ECO:0000256" key="5">
    <source>
        <dbReference type="ARBA" id="ARBA00023295"/>
    </source>
</evidence>
<dbReference type="InterPro" id="IPR000421">
    <property type="entry name" value="FA58C"/>
</dbReference>
<keyword evidence="3 6" id="KW-0732">Signal</keyword>
<feature type="domain" description="F5/8 type C" evidence="7">
    <location>
        <begin position="573"/>
        <end position="726"/>
    </location>
</feature>
<proteinExistence type="inferred from homology"/>
<accession>A0A812N0Y7</accession>
<dbReference type="GO" id="GO:0005764">
    <property type="term" value="C:lysosome"/>
    <property type="evidence" value="ECO:0007669"/>
    <property type="project" value="TreeGrafter"/>
</dbReference>
<evidence type="ECO:0000259" key="7">
    <source>
        <dbReference type="PROSITE" id="PS50022"/>
    </source>
</evidence>
<name>A0A812N0Y7_SYMPI</name>
<dbReference type="InterPro" id="IPR059177">
    <property type="entry name" value="GH29D-like_dom"/>
</dbReference>
<sequence>MCSITVGLQKTGAGLTCYLLLLTSSVAAETSTPPIPQSETQPLWLIEAANTLPHPRQVAWQDLGLTCFVHFGVNTYTDREWGTGLEDPTLFNPSQLDCEQWVLAGKRAGMRMMMLTCKHHDGFCLWQTRYTTHSVKSSPWRNGEGDVLRELAAACAKHGVKVGIYLSPADLYQIESERGLYGNLSKKVTRTIPEAAAGRPFAEHHREFTFDGIDDYNAYMLNQLYEVLTEYGPIHEVWFDGAHPKRKGGQTYNYDAWYSLIRKLAPDAVIAIKGPDVRWVGNEGGKGRENEFSVLPAASKAGEQWREPTERDLGSRVVLEDAWRAGAKYHWWPAEVDTSIRGGWFYHAREDGHVNGSLERLLACYFNGPGNNGVLLLNVPPDRRGLFHESDVTSLRKFGDYLRKMFDEDVASGAKVRVSSSESGHGPEYLVDDDPDTYWQLSAGDNRGWIQLDLGAQETFDLVDLQEHTLSSGQRIEAIRVEALVGKKWQIVGQGGTVGHRRLLKTKKVTARQPIIRRDRDGLVTIEGPANAAIHYTVDGTVPSSRSKRFERPFRFTVKGVLTAVAIDEADASNVSDVAVVRCDIPPTLWSVHRVSSEQADAGEQASNAIDGDPATIWHSRWRPDRPKSPQSITIDFGEPLTLAGFSYLPRPESHKAGCILEYSIEVSSDGEMWEQASSGEFDNMTNNPGYREVLFDQRYTGRYMRLTAGRSIRGNPEASAAEIGVITQ</sequence>
<dbReference type="Pfam" id="PF00754">
    <property type="entry name" value="F5_F8_type_C"/>
    <property type="match status" value="2"/>
</dbReference>
<reference evidence="8" key="1">
    <citation type="submission" date="2021-02" db="EMBL/GenBank/DDBJ databases">
        <authorList>
            <person name="Dougan E. K."/>
            <person name="Rhodes N."/>
            <person name="Thang M."/>
            <person name="Chan C."/>
        </authorList>
    </citation>
    <scope>NUCLEOTIDE SEQUENCE</scope>
</reference>
<dbReference type="Gene3D" id="2.60.120.260">
    <property type="entry name" value="Galactose-binding domain-like"/>
    <property type="match status" value="2"/>
</dbReference>
<dbReference type="AlphaFoldDB" id="A0A812N0Y7"/>
<dbReference type="PANTHER" id="PTHR10030:SF37">
    <property type="entry name" value="ALPHA-L-FUCOSIDASE-RELATED"/>
    <property type="match status" value="1"/>
</dbReference>
<evidence type="ECO:0000313" key="9">
    <source>
        <dbReference type="Proteomes" id="UP000649617"/>
    </source>
</evidence>
<dbReference type="PANTHER" id="PTHR10030">
    <property type="entry name" value="ALPHA-L-FUCOSIDASE"/>
    <property type="match status" value="1"/>
</dbReference>
<comment type="caution">
    <text evidence="8">The sequence shown here is derived from an EMBL/GenBank/DDBJ whole genome shotgun (WGS) entry which is preliminary data.</text>
</comment>
<evidence type="ECO:0000313" key="8">
    <source>
        <dbReference type="EMBL" id="CAE7274497.1"/>
    </source>
</evidence>
<evidence type="ECO:0000256" key="6">
    <source>
        <dbReference type="SAM" id="SignalP"/>
    </source>
</evidence>
<dbReference type="Pfam" id="PF01120">
    <property type="entry name" value="Alpha_L_fucos"/>
    <property type="match status" value="1"/>
</dbReference>
<dbReference type="EMBL" id="CAJNIZ010008970">
    <property type="protein sequence ID" value="CAE7274497.1"/>
    <property type="molecule type" value="Genomic_DNA"/>
</dbReference>
<dbReference type="GO" id="GO:0016139">
    <property type="term" value="P:glycoside catabolic process"/>
    <property type="evidence" value="ECO:0007669"/>
    <property type="project" value="TreeGrafter"/>
</dbReference>
<dbReference type="Gene3D" id="3.20.20.80">
    <property type="entry name" value="Glycosidases"/>
    <property type="match status" value="1"/>
</dbReference>
<dbReference type="SUPFAM" id="SSF51445">
    <property type="entry name" value="(Trans)glycosidases"/>
    <property type="match status" value="1"/>
</dbReference>
<evidence type="ECO:0000256" key="3">
    <source>
        <dbReference type="ARBA" id="ARBA00022729"/>
    </source>
</evidence>
<feature type="domain" description="F5/8 type C" evidence="7">
    <location>
        <begin position="393"/>
        <end position="466"/>
    </location>
</feature>
<feature type="signal peptide" evidence="6">
    <location>
        <begin position="1"/>
        <end position="28"/>
    </location>
</feature>
<comment type="similarity">
    <text evidence="1">Belongs to the glycosyl hydrolase 29 family.</text>
</comment>
<dbReference type="InterPro" id="IPR000933">
    <property type="entry name" value="Glyco_hydro_29"/>
</dbReference>
<protein>
    <recommendedName>
        <fullName evidence="2">alpha-L-fucosidase</fullName>
        <ecNumber evidence="2">3.2.1.51</ecNumber>
    </recommendedName>
</protein>
<dbReference type="Proteomes" id="UP000649617">
    <property type="component" value="Unassembled WGS sequence"/>
</dbReference>
<organism evidence="8 9">
    <name type="scientific">Symbiodinium pilosum</name>
    <name type="common">Dinoflagellate</name>
    <dbReference type="NCBI Taxonomy" id="2952"/>
    <lineage>
        <taxon>Eukaryota</taxon>
        <taxon>Sar</taxon>
        <taxon>Alveolata</taxon>
        <taxon>Dinophyceae</taxon>
        <taxon>Suessiales</taxon>
        <taxon>Symbiodiniaceae</taxon>
        <taxon>Symbiodinium</taxon>
    </lineage>
</organism>
<evidence type="ECO:0000256" key="4">
    <source>
        <dbReference type="ARBA" id="ARBA00022801"/>
    </source>
</evidence>
<dbReference type="InterPro" id="IPR008979">
    <property type="entry name" value="Galactose-bd-like_sf"/>
</dbReference>
<keyword evidence="4" id="KW-0378">Hydrolase</keyword>
<dbReference type="InterPro" id="IPR017853">
    <property type="entry name" value="GH"/>
</dbReference>
<evidence type="ECO:0000256" key="1">
    <source>
        <dbReference type="ARBA" id="ARBA00007951"/>
    </source>
</evidence>
<dbReference type="EC" id="3.2.1.51" evidence="2"/>
<evidence type="ECO:0000256" key="2">
    <source>
        <dbReference type="ARBA" id="ARBA00012662"/>
    </source>
</evidence>